<feature type="compositionally biased region" description="Basic and acidic residues" evidence="7">
    <location>
        <begin position="1"/>
        <end position="15"/>
    </location>
</feature>
<dbReference type="InterPro" id="IPR013324">
    <property type="entry name" value="RNA_pol_sigma_r3/r4-like"/>
</dbReference>
<keyword evidence="3 6" id="KW-0731">Sigma factor</keyword>
<feature type="domain" description="RNA polymerase sigma factor 70 region 4 type 2" evidence="9">
    <location>
        <begin position="146"/>
        <end position="196"/>
    </location>
</feature>
<dbReference type="Pfam" id="PF04542">
    <property type="entry name" value="Sigma70_r2"/>
    <property type="match status" value="1"/>
</dbReference>
<dbReference type="InterPro" id="IPR036388">
    <property type="entry name" value="WH-like_DNA-bd_sf"/>
</dbReference>
<evidence type="ECO:0000259" key="9">
    <source>
        <dbReference type="Pfam" id="PF08281"/>
    </source>
</evidence>
<dbReference type="SUPFAM" id="SSF88946">
    <property type="entry name" value="Sigma2 domain of RNA polymerase sigma factors"/>
    <property type="match status" value="1"/>
</dbReference>
<dbReference type="InterPro" id="IPR000838">
    <property type="entry name" value="RNA_pol_sigma70_ECF_CS"/>
</dbReference>
<feature type="domain" description="RNA polymerase sigma-70 region 2" evidence="8">
    <location>
        <begin position="49"/>
        <end position="116"/>
    </location>
</feature>
<evidence type="ECO:0000256" key="7">
    <source>
        <dbReference type="SAM" id="MobiDB-lite"/>
    </source>
</evidence>
<organism evidence="10 11">
    <name type="scientific">Martelella alba</name>
    <dbReference type="NCBI Taxonomy" id="2590451"/>
    <lineage>
        <taxon>Bacteria</taxon>
        <taxon>Pseudomonadati</taxon>
        <taxon>Pseudomonadota</taxon>
        <taxon>Alphaproteobacteria</taxon>
        <taxon>Hyphomicrobiales</taxon>
        <taxon>Aurantimonadaceae</taxon>
        <taxon>Martelella</taxon>
    </lineage>
</organism>
<dbReference type="Gene3D" id="1.10.10.10">
    <property type="entry name" value="Winged helix-like DNA-binding domain superfamily/Winged helix DNA-binding domain"/>
    <property type="match status" value="1"/>
</dbReference>
<dbReference type="RefSeq" id="WP_136991439.1">
    <property type="nucleotide sequence ID" value="NZ_SZPQ01000027.1"/>
</dbReference>
<feature type="region of interest" description="Disordered" evidence="7">
    <location>
        <begin position="1"/>
        <end position="25"/>
    </location>
</feature>
<comment type="similarity">
    <text evidence="1 6">Belongs to the sigma-70 factor family. ECF subfamily.</text>
</comment>
<keyword evidence="2 6" id="KW-0805">Transcription regulation</keyword>
<dbReference type="InterPro" id="IPR039425">
    <property type="entry name" value="RNA_pol_sigma-70-like"/>
</dbReference>
<evidence type="ECO:0000313" key="11">
    <source>
        <dbReference type="Proteomes" id="UP000305202"/>
    </source>
</evidence>
<evidence type="ECO:0000256" key="5">
    <source>
        <dbReference type="ARBA" id="ARBA00023163"/>
    </source>
</evidence>
<dbReference type="InterPro" id="IPR013325">
    <property type="entry name" value="RNA_pol_sigma_r2"/>
</dbReference>
<reference evidence="10 11" key="1">
    <citation type="submission" date="2019-04" db="EMBL/GenBank/DDBJ databases">
        <authorList>
            <person name="Li M."/>
            <person name="Gao C."/>
        </authorList>
    </citation>
    <scope>NUCLEOTIDE SEQUENCE [LARGE SCALE GENOMIC DNA]</scope>
    <source>
        <strain evidence="10 11">BGMRC 2031</strain>
    </source>
</reference>
<evidence type="ECO:0000256" key="2">
    <source>
        <dbReference type="ARBA" id="ARBA00023015"/>
    </source>
</evidence>
<dbReference type="EMBL" id="SZPQ01000027">
    <property type="protein sequence ID" value="TKI04589.1"/>
    <property type="molecule type" value="Genomic_DNA"/>
</dbReference>
<comment type="caution">
    <text evidence="10">The sequence shown here is derived from an EMBL/GenBank/DDBJ whole genome shotgun (WGS) entry which is preliminary data.</text>
</comment>
<keyword evidence="5 6" id="KW-0804">Transcription</keyword>
<evidence type="ECO:0000256" key="6">
    <source>
        <dbReference type="RuleBase" id="RU000716"/>
    </source>
</evidence>
<accession>A0ABY2SIH6</accession>
<name>A0ABY2SIH6_9HYPH</name>
<keyword evidence="11" id="KW-1185">Reference proteome</keyword>
<dbReference type="InterPro" id="IPR007627">
    <property type="entry name" value="RNA_pol_sigma70_r2"/>
</dbReference>
<sequence length="206" mass="23135">MAKGAGREEKGECSRQVRYPGGQVLSERDPDAELIAAVGRNEPDAIRLLVARKLPLLLSLAGRMLNDPMAAEDVAQEAFIRVWRQAPHWREGEARFETWLYRIALNLCYDRLRARREQLLDAIPENPDSVLSPDAHLSEQHRRAGVRTALAALPLRQREALVLNYYQELTNSEAAAVMGISVEAVESLLARARRSLRAMLDNESLS</sequence>
<gene>
    <name evidence="10" type="ORF">FCN80_17390</name>
</gene>
<dbReference type="Pfam" id="PF08281">
    <property type="entry name" value="Sigma70_r4_2"/>
    <property type="match status" value="1"/>
</dbReference>
<keyword evidence="4 6" id="KW-0238">DNA-binding</keyword>
<evidence type="ECO:0000256" key="1">
    <source>
        <dbReference type="ARBA" id="ARBA00010641"/>
    </source>
</evidence>
<dbReference type="Gene3D" id="1.10.1740.10">
    <property type="match status" value="1"/>
</dbReference>
<evidence type="ECO:0000259" key="8">
    <source>
        <dbReference type="Pfam" id="PF04542"/>
    </source>
</evidence>
<dbReference type="PANTHER" id="PTHR43133">
    <property type="entry name" value="RNA POLYMERASE ECF-TYPE SIGMA FACTO"/>
    <property type="match status" value="1"/>
</dbReference>
<proteinExistence type="inferred from homology"/>
<dbReference type="NCBIfam" id="NF004113">
    <property type="entry name" value="PRK05602.1"/>
    <property type="match status" value="1"/>
</dbReference>
<evidence type="ECO:0000256" key="3">
    <source>
        <dbReference type="ARBA" id="ARBA00023082"/>
    </source>
</evidence>
<dbReference type="Proteomes" id="UP000305202">
    <property type="component" value="Unassembled WGS sequence"/>
</dbReference>
<dbReference type="InterPro" id="IPR013249">
    <property type="entry name" value="RNA_pol_sigma70_r4_t2"/>
</dbReference>
<evidence type="ECO:0000256" key="4">
    <source>
        <dbReference type="ARBA" id="ARBA00023125"/>
    </source>
</evidence>
<evidence type="ECO:0000313" key="10">
    <source>
        <dbReference type="EMBL" id="TKI04589.1"/>
    </source>
</evidence>
<dbReference type="SUPFAM" id="SSF88659">
    <property type="entry name" value="Sigma3 and sigma4 domains of RNA polymerase sigma factors"/>
    <property type="match status" value="1"/>
</dbReference>
<protein>
    <recommendedName>
        <fullName evidence="6">RNA polymerase sigma factor</fullName>
    </recommendedName>
</protein>
<dbReference type="CDD" id="cd06171">
    <property type="entry name" value="Sigma70_r4"/>
    <property type="match status" value="1"/>
</dbReference>
<dbReference type="InterPro" id="IPR014284">
    <property type="entry name" value="RNA_pol_sigma-70_dom"/>
</dbReference>
<dbReference type="PROSITE" id="PS01063">
    <property type="entry name" value="SIGMA70_ECF"/>
    <property type="match status" value="1"/>
</dbReference>
<dbReference type="PANTHER" id="PTHR43133:SF8">
    <property type="entry name" value="RNA POLYMERASE SIGMA FACTOR HI_1459-RELATED"/>
    <property type="match status" value="1"/>
</dbReference>
<dbReference type="NCBIfam" id="TIGR02937">
    <property type="entry name" value="sigma70-ECF"/>
    <property type="match status" value="1"/>
</dbReference>